<evidence type="ECO:0000256" key="11">
    <source>
        <dbReference type="SAM" id="MobiDB-lite"/>
    </source>
</evidence>
<dbReference type="PROSITE" id="PS00092">
    <property type="entry name" value="N6_MTASE"/>
    <property type="match status" value="1"/>
</dbReference>
<keyword evidence="7" id="KW-0689">Ribosomal protein</keyword>
<evidence type="ECO:0000256" key="10">
    <source>
        <dbReference type="ARBA" id="ARBA00035137"/>
    </source>
</evidence>
<dbReference type="EMBL" id="CAJNJA010019341">
    <property type="protein sequence ID" value="CAE7443569.1"/>
    <property type="molecule type" value="Genomic_DNA"/>
</dbReference>
<evidence type="ECO:0000256" key="1">
    <source>
        <dbReference type="ARBA" id="ARBA00004173"/>
    </source>
</evidence>
<dbReference type="InterPro" id="IPR041370">
    <property type="entry name" value="Mlase_EEF1AKMT1/ZCCHC4"/>
</dbReference>
<evidence type="ECO:0000256" key="3">
    <source>
        <dbReference type="ARBA" id="ARBA00009864"/>
    </source>
</evidence>
<evidence type="ECO:0000256" key="6">
    <source>
        <dbReference type="ARBA" id="ARBA00022679"/>
    </source>
</evidence>
<comment type="similarity">
    <text evidence="3">Belongs to the mitochondrion-specific ribosomal protein mS23 family.</text>
</comment>
<feature type="compositionally biased region" description="Basic and acidic residues" evidence="11">
    <location>
        <begin position="720"/>
        <end position="738"/>
    </location>
</feature>
<evidence type="ECO:0000256" key="2">
    <source>
        <dbReference type="ARBA" id="ARBA00004496"/>
    </source>
</evidence>
<accession>A0A812RLM5</accession>
<feature type="region of interest" description="Disordered" evidence="11">
    <location>
        <begin position="679"/>
        <end position="787"/>
    </location>
</feature>
<keyword evidence="9" id="KW-0687">Ribonucleoprotein</keyword>
<dbReference type="OrthoDB" id="206354at2759"/>
<dbReference type="PANTHER" id="PTHR13200:SF1">
    <property type="entry name" value="NUCLEIC ACID BINDING PROTEIN"/>
    <property type="match status" value="1"/>
</dbReference>
<dbReference type="GO" id="GO:0032259">
    <property type="term" value="P:methylation"/>
    <property type="evidence" value="ECO:0007669"/>
    <property type="project" value="UniProtKB-KW"/>
</dbReference>
<keyword evidence="13" id="KW-1185">Reference proteome</keyword>
<dbReference type="InterPro" id="IPR019369">
    <property type="entry name" value="Efm5/EEF1AKMT1"/>
</dbReference>
<dbReference type="Proteomes" id="UP000601435">
    <property type="component" value="Unassembled WGS sequence"/>
</dbReference>
<feature type="compositionally biased region" description="Acidic residues" evidence="11">
    <location>
        <begin position="770"/>
        <end position="787"/>
    </location>
</feature>
<evidence type="ECO:0000256" key="7">
    <source>
        <dbReference type="ARBA" id="ARBA00022980"/>
    </source>
</evidence>
<dbReference type="AlphaFoldDB" id="A0A812RLM5"/>
<evidence type="ECO:0000256" key="9">
    <source>
        <dbReference type="ARBA" id="ARBA00023274"/>
    </source>
</evidence>
<feature type="compositionally biased region" description="Basic and acidic residues" evidence="11">
    <location>
        <begin position="641"/>
        <end position="664"/>
    </location>
</feature>
<evidence type="ECO:0000256" key="4">
    <source>
        <dbReference type="ARBA" id="ARBA00022490"/>
    </source>
</evidence>
<evidence type="ECO:0000313" key="12">
    <source>
        <dbReference type="EMBL" id="CAE7443569.1"/>
    </source>
</evidence>
<dbReference type="CDD" id="cd23701">
    <property type="entry name" value="At1g26750"/>
    <property type="match status" value="1"/>
</dbReference>
<evidence type="ECO:0000256" key="5">
    <source>
        <dbReference type="ARBA" id="ARBA00022603"/>
    </source>
</evidence>
<evidence type="ECO:0000313" key="13">
    <source>
        <dbReference type="Proteomes" id="UP000601435"/>
    </source>
</evidence>
<name>A0A812RLM5_9DINO</name>
<evidence type="ECO:0000256" key="8">
    <source>
        <dbReference type="ARBA" id="ARBA00023128"/>
    </source>
</evidence>
<dbReference type="InterPro" id="IPR059242">
    <property type="entry name" value="mS23_dom"/>
</dbReference>
<organism evidence="12 13">
    <name type="scientific">Symbiodinium necroappetens</name>
    <dbReference type="NCBI Taxonomy" id="1628268"/>
    <lineage>
        <taxon>Eukaryota</taxon>
        <taxon>Sar</taxon>
        <taxon>Alveolata</taxon>
        <taxon>Dinophyceae</taxon>
        <taxon>Suessiales</taxon>
        <taxon>Symbiodiniaceae</taxon>
        <taxon>Symbiodinium</taxon>
    </lineage>
</organism>
<keyword evidence="6" id="KW-0808">Transferase</keyword>
<keyword evidence="5" id="KW-0489">Methyltransferase</keyword>
<keyword evidence="8" id="KW-0496">Mitochondrion</keyword>
<gene>
    <name evidence="12" type="primary">EEF1AKMT1</name>
    <name evidence="12" type="ORF">SNEC2469_LOCUS12192</name>
</gene>
<keyword evidence="4" id="KW-0963">Cytoplasm</keyword>
<dbReference type="InterPro" id="IPR002052">
    <property type="entry name" value="DNA_methylase_N6_adenine_CS"/>
</dbReference>
<sequence>MDAAKTFLDGTVERADLNQYWFSQPTLSTFVEECDVTGRSALVSSPSVYFSLPEERRRNCKVLDFDRQWDSDPGFVFYDFHQPEDLPEALRGAFSFVLIDPPFITREVWEKYAITARFLACEGARILCTTIAENAQLMAELLDLHPVLYRPGIPNLVYQYSIYVNYESDRLNELNPEIDQENWQATAESVLCGHQLDEKLEAPLLPRAGPEAGEGAGATPAGYLATESFAPEVDVAEVLLLLQLRKHLMGVKRAIEGLQAPLLMAQRRTAMGGLAASAAADKADAAKDAARAALDQMEAFLREHISEVLFALGEGSEGSEGSAAGDRWHLRSARALLEGTQGGVVLDEMRRLSVAFFGQSRQVLDRIKMLRAQARGEPTQPLLVAKGRRLCPVLRRISVEAHRRRQSLCSSRDFTGPGLNTQQAAAMPKAAVHPTSSNFRRVAKLDVVSRVRMLNQMGLLKERPRWLEWCQRVPPMENHNLHLQARTIRNPYPQMVDFLLKKYPDLRFQDCYVDGNDWSAGNDAYRDDHPVMQFVAQQLKLMREEGLTKREAFKRTEDIFRERRESLEREQKVMMAMAIKEGFKPMFSTGRAYLEVEKARIESGHMTRIISALRKQRASAEETRDSEAAQDPMTRKALKQAVEEAARMARQDAAREEEREEQIRQDEAQVQETLLQQLQAGEESQDSQAEPQAPFPIPSEDQAPAEAGPHPSEEFDKEQEDQSKRLDSRTATETDLLRPRPGPGLRTDQGVREMLGKSKSKLGRGRMDESKEEEGSSSDSDDENNER</sequence>
<dbReference type="PANTHER" id="PTHR13200">
    <property type="entry name" value="EEF1A LYSINE METHYLTRANSFERASE 1"/>
    <property type="match status" value="1"/>
</dbReference>
<comment type="caution">
    <text evidence="12">The sequence shown here is derived from an EMBL/GenBank/DDBJ whole genome shotgun (WGS) entry which is preliminary data.</text>
</comment>
<feature type="region of interest" description="Disordered" evidence="11">
    <location>
        <begin position="615"/>
        <end position="664"/>
    </location>
</feature>
<proteinExistence type="inferred from homology"/>
<dbReference type="GO" id="GO:0016279">
    <property type="term" value="F:protein-lysine N-methyltransferase activity"/>
    <property type="evidence" value="ECO:0007669"/>
    <property type="project" value="InterPro"/>
</dbReference>
<dbReference type="GO" id="GO:0003676">
    <property type="term" value="F:nucleic acid binding"/>
    <property type="evidence" value="ECO:0007669"/>
    <property type="project" value="InterPro"/>
</dbReference>
<dbReference type="GO" id="GO:0005737">
    <property type="term" value="C:cytoplasm"/>
    <property type="evidence" value="ECO:0007669"/>
    <property type="project" value="UniProtKB-SubCell"/>
</dbReference>
<comment type="subcellular location">
    <subcellularLocation>
        <location evidence="2">Cytoplasm</location>
    </subcellularLocation>
    <subcellularLocation>
        <location evidence="1">Mitochondrion</location>
    </subcellularLocation>
</comment>
<feature type="compositionally biased region" description="Basic and acidic residues" evidence="11">
    <location>
        <begin position="618"/>
        <end position="627"/>
    </location>
</feature>
<dbReference type="Pfam" id="PF10237">
    <property type="entry name" value="N6-adenineMlase"/>
    <property type="match status" value="1"/>
</dbReference>
<protein>
    <recommendedName>
        <fullName evidence="10">Small ribosomal subunit protein mS23</fullName>
    </recommendedName>
</protein>
<reference evidence="12" key="1">
    <citation type="submission" date="2021-02" db="EMBL/GenBank/DDBJ databases">
        <authorList>
            <person name="Dougan E. K."/>
            <person name="Rhodes N."/>
            <person name="Thang M."/>
            <person name="Chan C."/>
        </authorList>
    </citation>
    <scope>NUCLEOTIDE SEQUENCE</scope>
</reference>